<dbReference type="OrthoDB" id="26726at10239"/>
<evidence type="ECO:0000313" key="1">
    <source>
        <dbReference type="EMBL" id="ANZ49009.1"/>
    </source>
</evidence>
<gene>
    <name evidence="1" type="ORF">EARLPHILLIPIV_160</name>
</gene>
<organism evidence="1 2">
    <name type="scientific">Erwinia phage vB_EamM_EarlPhillipIV</name>
    <dbReference type="NCBI Taxonomy" id="1883372"/>
    <lineage>
        <taxon>Viruses</taxon>
        <taxon>Duplodnaviria</taxon>
        <taxon>Heunggongvirae</taxon>
        <taxon>Uroviricota</taxon>
        <taxon>Caudoviricetes</taxon>
        <taxon>Chimalliviridae</taxon>
        <taxon>Derbicusvirus</taxon>
        <taxon>Derbicusvirus derbicus</taxon>
    </lineage>
</organism>
<dbReference type="Proteomes" id="UP000201594">
    <property type="component" value="Segment"/>
</dbReference>
<protein>
    <submittedName>
        <fullName evidence="1">Uncharacterized protein</fullName>
    </submittedName>
</protein>
<dbReference type="EMBL" id="KX397367">
    <property type="protein sequence ID" value="ANZ49009.1"/>
    <property type="molecule type" value="Genomic_DNA"/>
</dbReference>
<proteinExistence type="predicted"/>
<accession>A0A1B2ICL3</accession>
<name>A0A1B2ICL3_9CAUD</name>
<evidence type="ECO:0000313" key="2">
    <source>
        <dbReference type="Proteomes" id="UP000201594"/>
    </source>
</evidence>
<sequence length="69" mass="7205">MAVSLNEVAQQIARLEGYITTASANNYIATRGTVNNANRLNNIPAGAYRCNGSCSWSASGGAKAVTWPS</sequence>
<dbReference type="RefSeq" id="YP_009278472.1">
    <property type="nucleotide sequence ID" value="NC_031007.1"/>
</dbReference>
<reference evidence="1 2" key="1">
    <citation type="submission" date="2016-06" db="EMBL/GenBank/DDBJ databases">
        <authorList>
            <person name="Kjaerup R.B."/>
            <person name="Dalgaard T.S."/>
            <person name="Juul-Madsen H.R."/>
        </authorList>
    </citation>
    <scope>NUCLEOTIDE SEQUENCE [LARGE SCALE GENOMIC DNA]</scope>
</reference>
<dbReference type="GeneID" id="29061763"/>
<dbReference type="KEGG" id="vg:29061763"/>